<reference evidence="3" key="1">
    <citation type="submission" date="2014-01" db="EMBL/GenBank/DDBJ databases">
        <authorList>
            <person name="Aslett M."/>
        </authorList>
    </citation>
    <scope>NUCLEOTIDE SEQUENCE</scope>
</reference>
<accession>A0A077ZB78</accession>
<keyword evidence="2" id="KW-0812">Transmembrane</keyword>
<dbReference type="EMBL" id="HG806118">
    <property type="protein sequence ID" value="CDW57099.1"/>
    <property type="molecule type" value="Genomic_DNA"/>
</dbReference>
<keyword evidence="4" id="KW-1185">Reference proteome</keyword>
<keyword evidence="2" id="KW-1133">Transmembrane helix</keyword>
<feature type="transmembrane region" description="Helical" evidence="2">
    <location>
        <begin position="16"/>
        <end position="37"/>
    </location>
</feature>
<evidence type="ECO:0000313" key="3">
    <source>
        <dbReference type="EMBL" id="CDW57099.1"/>
    </source>
</evidence>
<protein>
    <submittedName>
        <fullName evidence="3">Uncharacterized protein</fullName>
    </submittedName>
</protein>
<feature type="region of interest" description="Disordered" evidence="1">
    <location>
        <begin position="154"/>
        <end position="175"/>
    </location>
</feature>
<keyword evidence="2" id="KW-0472">Membrane</keyword>
<evidence type="ECO:0000313" key="4">
    <source>
        <dbReference type="Proteomes" id="UP000030665"/>
    </source>
</evidence>
<evidence type="ECO:0000256" key="2">
    <source>
        <dbReference type="SAM" id="Phobius"/>
    </source>
</evidence>
<feature type="compositionally biased region" description="Low complexity" evidence="1">
    <location>
        <begin position="70"/>
        <end position="94"/>
    </location>
</feature>
<name>A0A077ZB78_TRITR</name>
<dbReference type="Proteomes" id="UP000030665">
    <property type="component" value="Unassembled WGS sequence"/>
</dbReference>
<dbReference type="OrthoDB" id="10495939at2759"/>
<gene>
    <name evidence="3" type="ORF">TTRE_0000538401</name>
</gene>
<evidence type="ECO:0000256" key="1">
    <source>
        <dbReference type="SAM" id="MobiDB-lite"/>
    </source>
</evidence>
<organism evidence="3 4">
    <name type="scientific">Trichuris trichiura</name>
    <name type="common">Whipworm</name>
    <name type="synonym">Trichocephalus trichiurus</name>
    <dbReference type="NCBI Taxonomy" id="36087"/>
    <lineage>
        <taxon>Eukaryota</taxon>
        <taxon>Metazoa</taxon>
        <taxon>Ecdysozoa</taxon>
        <taxon>Nematoda</taxon>
        <taxon>Enoplea</taxon>
        <taxon>Dorylaimia</taxon>
        <taxon>Trichinellida</taxon>
        <taxon>Trichuridae</taxon>
        <taxon>Trichuris</taxon>
    </lineage>
</organism>
<reference evidence="3" key="2">
    <citation type="submission" date="2014-03" db="EMBL/GenBank/DDBJ databases">
        <title>The whipworm genome and dual-species transcriptomics of an intimate host-pathogen interaction.</title>
        <authorList>
            <person name="Foth B.J."/>
            <person name="Tsai I.J."/>
            <person name="Reid A.J."/>
            <person name="Bancroft A.J."/>
            <person name="Nichol S."/>
            <person name="Tracey A."/>
            <person name="Holroyd N."/>
            <person name="Cotton J.A."/>
            <person name="Stanley E.J."/>
            <person name="Zarowiecki M."/>
            <person name="Liu J.Z."/>
            <person name="Huckvale T."/>
            <person name="Cooper P.J."/>
            <person name="Grencis R.K."/>
            <person name="Berriman M."/>
        </authorList>
    </citation>
    <scope>NUCLEOTIDE SEQUENCE [LARGE SCALE GENOMIC DNA]</scope>
</reference>
<feature type="region of interest" description="Disordered" evidence="1">
    <location>
        <begin position="43"/>
        <end position="97"/>
    </location>
</feature>
<dbReference type="AlphaFoldDB" id="A0A077ZB78"/>
<sequence>MLFGFGEAEGSPNTDLFFSVCLFVTSNVVLLFALFACGGGKEKPVKSPAEQQTKSPAEPPSPAVRKLSKAKTTTTTTATASTANTKSPSSTAASEVFKWDEESKIEPGCETTLTKKAWETESAYIASTADPTIASALETATVTATALSTLGSTYKSTAKTQRKPSIPQISVKAKK</sequence>
<proteinExistence type="predicted"/>